<feature type="non-terminal residue" evidence="3">
    <location>
        <position position="174"/>
    </location>
</feature>
<feature type="domain" description="Reverse transcriptase" evidence="2">
    <location>
        <begin position="1"/>
        <end position="136"/>
    </location>
</feature>
<dbReference type="PANTHER" id="PTHR33050:SF7">
    <property type="entry name" value="RIBONUCLEASE H"/>
    <property type="match status" value="1"/>
</dbReference>
<dbReference type="InterPro" id="IPR052055">
    <property type="entry name" value="Hepadnavirus_pol/RT"/>
</dbReference>
<gene>
    <name evidence="3" type="ORF">EZS28_055600</name>
</gene>
<comment type="caution">
    <text evidence="3">The sequence shown here is derived from an EMBL/GenBank/DDBJ whole genome shotgun (WGS) entry which is preliminary data.</text>
</comment>
<sequence length="174" mass="19874">EGAYHHIKVEERLSKYFGFLFEGRDYVFRGLPFGWVRSPAIFCKVLRIAINAIREQVGVRLVAYMDDLLLLGQDRRVLEGDTVQKFRVLGMELGDNEVGGKPAQQEEERNETANQKMDIDGDVRGEQEDSGSGIVTRRTELHEITNGRCISTLPGNQLDEISRIETRRMDSEMQ</sequence>
<feature type="non-terminal residue" evidence="3">
    <location>
        <position position="1"/>
    </location>
</feature>
<protein>
    <recommendedName>
        <fullName evidence="2">Reverse transcriptase domain-containing protein</fullName>
    </recommendedName>
</protein>
<feature type="region of interest" description="Disordered" evidence="1">
    <location>
        <begin position="96"/>
        <end position="133"/>
    </location>
</feature>
<dbReference type="InterPro" id="IPR043128">
    <property type="entry name" value="Rev_trsase/Diguanyl_cyclase"/>
</dbReference>
<dbReference type="Gene3D" id="3.10.10.10">
    <property type="entry name" value="HIV Type 1 Reverse Transcriptase, subunit A, domain 1"/>
    <property type="match status" value="1"/>
</dbReference>
<dbReference type="PROSITE" id="PS50878">
    <property type="entry name" value="RT_POL"/>
    <property type="match status" value="1"/>
</dbReference>
<proteinExistence type="predicted"/>
<evidence type="ECO:0000313" key="3">
    <source>
        <dbReference type="EMBL" id="KAA6314349.1"/>
    </source>
</evidence>
<dbReference type="InterPro" id="IPR043502">
    <property type="entry name" value="DNA/RNA_pol_sf"/>
</dbReference>
<evidence type="ECO:0000256" key="1">
    <source>
        <dbReference type="SAM" id="MobiDB-lite"/>
    </source>
</evidence>
<evidence type="ECO:0000313" key="4">
    <source>
        <dbReference type="Proteomes" id="UP000324800"/>
    </source>
</evidence>
<dbReference type="AlphaFoldDB" id="A0A5J4Q023"/>
<dbReference type="PANTHER" id="PTHR33050">
    <property type="entry name" value="REVERSE TRANSCRIPTASE DOMAIN-CONTAINING PROTEIN"/>
    <property type="match status" value="1"/>
</dbReference>
<dbReference type="Pfam" id="PF00078">
    <property type="entry name" value="RVT_1"/>
    <property type="match status" value="1"/>
</dbReference>
<dbReference type="EMBL" id="SNRW01047905">
    <property type="protein sequence ID" value="KAA6314349.1"/>
    <property type="molecule type" value="Genomic_DNA"/>
</dbReference>
<dbReference type="SUPFAM" id="SSF56672">
    <property type="entry name" value="DNA/RNA polymerases"/>
    <property type="match status" value="1"/>
</dbReference>
<evidence type="ECO:0000259" key="2">
    <source>
        <dbReference type="PROSITE" id="PS50878"/>
    </source>
</evidence>
<name>A0A5J4Q023_9EUKA</name>
<reference evidence="3 4" key="1">
    <citation type="submission" date="2019-03" db="EMBL/GenBank/DDBJ databases">
        <title>Single cell metagenomics reveals metabolic interactions within the superorganism composed of flagellate Streblomastix strix and complex community of Bacteroidetes bacteria on its surface.</title>
        <authorList>
            <person name="Treitli S.C."/>
            <person name="Kolisko M."/>
            <person name="Husnik F."/>
            <person name="Keeling P."/>
            <person name="Hampl V."/>
        </authorList>
    </citation>
    <scope>NUCLEOTIDE SEQUENCE [LARGE SCALE GENOMIC DNA]</scope>
    <source>
        <strain evidence="3">ST1C</strain>
    </source>
</reference>
<organism evidence="3 4">
    <name type="scientific">Streblomastix strix</name>
    <dbReference type="NCBI Taxonomy" id="222440"/>
    <lineage>
        <taxon>Eukaryota</taxon>
        <taxon>Metamonada</taxon>
        <taxon>Preaxostyla</taxon>
        <taxon>Oxymonadida</taxon>
        <taxon>Streblomastigidae</taxon>
        <taxon>Streblomastix</taxon>
    </lineage>
</organism>
<feature type="compositionally biased region" description="Basic and acidic residues" evidence="1">
    <location>
        <begin position="104"/>
        <end position="127"/>
    </location>
</feature>
<dbReference type="Proteomes" id="UP000324800">
    <property type="component" value="Unassembled WGS sequence"/>
</dbReference>
<dbReference type="InterPro" id="IPR000477">
    <property type="entry name" value="RT_dom"/>
</dbReference>
<accession>A0A5J4Q023</accession>
<dbReference type="Gene3D" id="3.30.70.270">
    <property type="match status" value="1"/>
</dbReference>